<feature type="domain" description="RanBD1" evidence="2">
    <location>
        <begin position="121"/>
        <end position="220"/>
    </location>
</feature>
<feature type="region of interest" description="Disordered" evidence="1">
    <location>
        <begin position="100"/>
        <end position="121"/>
    </location>
</feature>
<comment type="caution">
    <text evidence="3">The sequence shown here is derived from an EMBL/GenBank/DDBJ whole genome shotgun (WGS) entry which is preliminary data.</text>
</comment>
<dbReference type="EMBL" id="PQFF01000182">
    <property type="protein sequence ID" value="RHZ76733.1"/>
    <property type="molecule type" value="Genomic_DNA"/>
</dbReference>
<accession>A0A397IUX2</accession>
<gene>
    <name evidence="3" type="ORF">Glove_194g188</name>
</gene>
<protein>
    <recommendedName>
        <fullName evidence="2">RanBD1 domain-containing protein</fullName>
    </recommendedName>
</protein>
<dbReference type="SMART" id="SM00160">
    <property type="entry name" value="RanBD"/>
    <property type="match status" value="1"/>
</dbReference>
<reference evidence="3 4" key="1">
    <citation type="submission" date="2018-08" db="EMBL/GenBank/DDBJ databases">
        <title>Genome and evolution of the arbuscular mycorrhizal fungus Diversispora epigaea (formerly Glomus versiforme) and its bacterial endosymbionts.</title>
        <authorList>
            <person name="Sun X."/>
            <person name="Fei Z."/>
            <person name="Harrison M."/>
        </authorList>
    </citation>
    <scope>NUCLEOTIDE SEQUENCE [LARGE SCALE GENOMIC DNA]</scope>
    <source>
        <strain evidence="3 4">IT104</strain>
    </source>
</reference>
<dbReference type="OrthoDB" id="185618at2759"/>
<feature type="compositionally biased region" description="Low complexity" evidence="1">
    <location>
        <begin position="104"/>
        <end position="121"/>
    </location>
</feature>
<sequence length="228" mass="26377">MCNEERSVFKRKEKVAVISENAALRKRRADENENDLVIDERRQRKVKTRSSELSTLPLTKARQSFQFLMSNLREIMHNRNNKNDESNVEEVVSFEKRTQELKGNNDNNNNNNDDGDDNNNNNTSFMLIYLVIIREENEITQHSVQAKNEEKSPRLVMRADNVLKVILNVALFHGMHVERSQEKFIRLFAFEGNGDSLVHPAIKLSNSNEADNLYQAIKDAILPAHDRA</sequence>
<dbReference type="InterPro" id="IPR000156">
    <property type="entry name" value="Ran_bind_dom"/>
</dbReference>
<dbReference type="Pfam" id="PF00638">
    <property type="entry name" value="Ran_BP1"/>
    <property type="match status" value="1"/>
</dbReference>
<evidence type="ECO:0000256" key="1">
    <source>
        <dbReference type="SAM" id="MobiDB-lite"/>
    </source>
</evidence>
<dbReference type="SUPFAM" id="SSF50729">
    <property type="entry name" value="PH domain-like"/>
    <property type="match status" value="1"/>
</dbReference>
<proteinExistence type="predicted"/>
<keyword evidence="4" id="KW-1185">Reference proteome</keyword>
<dbReference type="STRING" id="1348612.A0A397IUX2"/>
<dbReference type="Proteomes" id="UP000266861">
    <property type="component" value="Unassembled WGS sequence"/>
</dbReference>
<organism evidence="3 4">
    <name type="scientific">Diversispora epigaea</name>
    <dbReference type="NCBI Taxonomy" id="1348612"/>
    <lineage>
        <taxon>Eukaryota</taxon>
        <taxon>Fungi</taxon>
        <taxon>Fungi incertae sedis</taxon>
        <taxon>Mucoromycota</taxon>
        <taxon>Glomeromycotina</taxon>
        <taxon>Glomeromycetes</taxon>
        <taxon>Diversisporales</taxon>
        <taxon>Diversisporaceae</taxon>
        <taxon>Diversispora</taxon>
    </lineage>
</organism>
<evidence type="ECO:0000259" key="2">
    <source>
        <dbReference type="SMART" id="SM00160"/>
    </source>
</evidence>
<dbReference type="InterPro" id="IPR011993">
    <property type="entry name" value="PH-like_dom_sf"/>
</dbReference>
<dbReference type="AlphaFoldDB" id="A0A397IUX2"/>
<name>A0A397IUX2_9GLOM</name>
<evidence type="ECO:0000313" key="3">
    <source>
        <dbReference type="EMBL" id="RHZ76733.1"/>
    </source>
</evidence>
<dbReference type="Gene3D" id="2.30.29.30">
    <property type="entry name" value="Pleckstrin-homology domain (PH domain)/Phosphotyrosine-binding domain (PTB)"/>
    <property type="match status" value="1"/>
</dbReference>
<evidence type="ECO:0000313" key="4">
    <source>
        <dbReference type="Proteomes" id="UP000266861"/>
    </source>
</evidence>